<name>A0A4C1UQK3_EUMVA</name>
<evidence type="ECO:0000313" key="2">
    <source>
        <dbReference type="Proteomes" id="UP000299102"/>
    </source>
</evidence>
<evidence type="ECO:0000313" key="1">
    <source>
        <dbReference type="EMBL" id="GBP28753.1"/>
    </source>
</evidence>
<reference evidence="1 2" key="1">
    <citation type="journal article" date="2019" name="Commun. Biol.">
        <title>The bagworm genome reveals a unique fibroin gene that provides high tensile strength.</title>
        <authorList>
            <person name="Kono N."/>
            <person name="Nakamura H."/>
            <person name="Ohtoshi R."/>
            <person name="Tomita M."/>
            <person name="Numata K."/>
            <person name="Arakawa K."/>
        </authorList>
    </citation>
    <scope>NUCLEOTIDE SEQUENCE [LARGE SCALE GENOMIC DNA]</scope>
</reference>
<sequence>MKGFNILSPLTLTRFPDNNQHRPDILDITLVKGVALRLRGIETLQRLDFDYCFVLLKLGLLTGDRLNPVKTITNWKKILVALEKIDTPALSDVPNDIVYIDEFDYGIGTRAHVVKYTNSIPLTGFGRPNTRYQINQTHQSGSASRLHALALLYSAYTDDIPRPQTGVQLVLFVDDTTLYLRSCSVGHIIPRLQRTIDELTQWFQLWRIEVNPEKSGAIYFDYSMKKEDSNRPEIISDVLGSLLNSTSDALAGIQADPPQESHAPTASIFRSVVSDKAEDSPWVDT</sequence>
<dbReference type="OrthoDB" id="6627393at2759"/>
<comment type="caution">
    <text evidence="1">The sequence shown here is derived from an EMBL/GenBank/DDBJ whole genome shotgun (WGS) entry which is preliminary data.</text>
</comment>
<accession>A0A4C1UQK3</accession>
<dbReference type="AlphaFoldDB" id="A0A4C1UQK3"/>
<dbReference type="EMBL" id="BGZK01000211">
    <property type="protein sequence ID" value="GBP28753.1"/>
    <property type="molecule type" value="Genomic_DNA"/>
</dbReference>
<proteinExistence type="predicted"/>
<gene>
    <name evidence="1" type="ORF">EVAR_19795_1</name>
</gene>
<protein>
    <submittedName>
        <fullName evidence="1">Uncharacterized protein</fullName>
    </submittedName>
</protein>
<keyword evidence="2" id="KW-1185">Reference proteome</keyword>
<organism evidence="1 2">
    <name type="scientific">Eumeta variegata</name>
    <name type="common">Bagworm moth</name>
    <name type="synonym">Eumeta japonica</name>
    <dbReference type="NCBI Taxonomy" id="151549"/>
    <lineage>
        <taxon>Eukaryota</taxon>
        <taxon>Metazoa</taxon>
        <taxon>Ecdysozoa</taxon>
        <taxon>Arthropoda</taxon>
        <taxon>Hexapoda</taxon>
        <taxon>Insecta</taxon>
        <taxon>Pterygota</taxon>
        <taxon>Neoptera</taxon>
        <taxon>Endopterygota</taxon>
        <taxon>Lepidoptera</taxon>
        <taxon>Glossata</taxon>
        <taxon>Ditrysia</taxon>
        <taxon>Tineoidea</taxon>
        <taxon>Psychidae</taxon>
        <taxon>Oiketicinae</taxon>
        <taxon>Eumeta</taxon>
    </lineage>
</organism>
<dbReference type="Proteomes" id="UP000299102">
    <property type="component" value="Unassembled WGS sequence"/>
</dbReference>